<dbReference type="GO" id="GO:0032934">
    <property type="term" value="F:sterol binding"/>
    <property type="evidence" value="ECO:0007669"/>
    <property type="project" value="TreeGrafter"/>
</dbReference>
<dbReference type="Pfam" id="PF01237">
    <property type="entry name" value="Oxysterol_BP"/>
    <property type="match status" value="1"/>
</dbReference>
<dbReference type="InParanoid" id="A0A341CER6"/>
<proteinExistence type="predicted"/>
<dbReference type="Proteomes" id="UP000252040">
    <property type="component" value="Unplaced"/>
</dbReference>
<dbReference type="RefSeq" id="XP_024613236.1">
    <property type="nucleotide sequence ID" value="XM_024757468.1"/>
</dbReference>
<dbReference type="GO" id="GO:0005829">
    <property type="term" value="C:cytosol"/>
    <property type="evidence" value="ECO:0007669"/>
    <property type="project" value="TreeGrafter"/>
</dbReference>
<dbReference type="GeneID" id="112407984"/>
<dbReference type="AlphaFoldDB" id="A0A341CER6"/>
<evidence type="ECO:0000256" key="1">
    <source>
        <dbReference type="SAM" id="MobiDB-lite"/>
    </source>
</evidence>
<feature type="region of interest" description="Disordered" evidence="1">
    <location>
        <begin position="189"/>
        <end position="257"/>
    </location>
</feature>
<dbReference type="InterPro" id="IPR037239">
    <property type="entry name" value="OSBP_sf"/>
</dbReference>
<organism evidence="2 3">
    <name type="scientific">Neophocaena asiaeorientalis asiaeorientalis</name>
    <name type="common">Yangtze finless porpoise</name>
    <name type="synonym">Neophocaena phocaenoides subsp. asiaeorientalis</name>
    <dbReference type="NCBI Taxonomy" id="1706337"/>
    <lineage>
        <taxon>Eukaryota</taxon>
        <taxon>Metazoa</taxon>
        <taxon>Chordata</taxon>
        <taxon>Craniata</taxon>
        <taxon>Vertebrata</taxon>
        <taxon>Euteleostomi</taxon>
        <taxon>Mammalia</taxon>
        <taxon>Eutheria</taxon>
        <taxon>Laurasiatheria</taxon>
        <taxon>Artiodactyla</taxon>
        <taxon>Whippomorpha</taxon>
        <taxon>Cetacea</taxon>
        <taxon>Odontoceti</taxon>
        <taxon>Phocoenidae</taxon>
        <taxon>Neophocaena</taxon>
    </lineage>
</organism>
<dbReference type="STRING" id="1706337.A0A341CER6"/>
<evidence type="ECO:0000313" key="3">
    <source>
        <dbReference type="RefSeq" id="XP_024613236.1"/>
    </source>
</evidence>
<name>A0A341CER6_NEOAA</name>
<dbReference type="GO" id="GO:0016020">
    <property type="term" value="C:membrane"/>
    <property type="evidence" value="ECO:0007669"/>
    <property type="project" value="TreeGrafter"/>
</dbReference>
<dbReference type="PANTHER" id="PTHR10972">
    <property type="entry name" value="OXYSTEROL-BINDING PROTEIN-RELATED"/>
    <property type="match status" value="1"/>
</dbReference>
<reference evidence="3" key="1">
    <citation type="submission" date="2025-08" db="UniProtKB">
        <authorList>
            <consortium name="RefSeq"/>
        </authorList>
    </citation>
    <scope>IDENTIFICATION</scope>
    <source>
        <tissue evidence="3">Meat</tissue>
    </source>
</reference>
<evidence type="ECO:0000313" key="2">
    <source>
        <dbReference type="Proteomes" id="UP000252040"/>
    </source>
</evidence>
<dbReference type="SUPFAM" id="SSF144000">
    <property type="entry name" value="Oxysterol-binding protein-like"/>
    <property type="match status" value="1"/>
</dbReference>
<feature type="region of interest" description="Disordered" evidence="1">
    <location>
        <begin position="108"/>
        <end position="176"/>
    </location>
</feature>
<dbReference type="Gene3D" id="1.10.287.2720">
    <property type="match status" value="1"/>
</dbReference>
<sequence length="351" mass="38819">MAFLMATCWGFDSGFVPSVQNFDKKLTEADAYLQILIEQLKLFDDKLQNCKDDEQRKKTATLKETTNSMVESIKHCIVLLQMAKSTINPVDAIHQPSPLERVINTMPSQTVLPPEPTQLCKSEQHPSSLPVGPVLATLGHHQTLTPNSTGSGHSTPRSSLTSPSHVNLSPNTVPEFSYSRCEDESYDVDEFHQSGSSPQHLDSPGSASVLTHSSLGNSLKCPDTTESLNSSMSNGTSDVELFDSHDERDDEGEAGSVEEHKSVIVHLLSQVRLGMDLTKVVLPTFILERRSLLEMYADFFAHPDLFVSISNQKDATDRMVQAVKWYLMMNITFSHSAMLVEGLSTHCPAWN</sequence>
<dbReference type="PANTHER" id="PTHR10972:SF200">
    <property type="entry name" value="OXYSTEROL-BINDING PROTEIN-RELATED PROTEIN 9"/>
    <property type="match status" value="1"/>
</dbReference>
<feature type="compositionally biased region" description="Polar residues" evidence="1">
    <location>
        <begin position="140"/>
        <end position="174"/>
    </location>
</feature>
<dbReference type="GO" id="GO:0005794">
    <property type="term" value="C:Golgi apparatus"/>
    <property type="evidence" value="ECO:0007669"/>
    <property type="project" value="TreeGrafter"/>
</dbReference>
<accession>A0A341CER6</accession>
<dbReference type="KEGG" id="nasi:112407984"/>
<protein>
    <submittedName>
        <fullName evidence="3">Oxysterol-binding protein-related protein 9-like</fullName>
    </submittedName>
</protein>
<gene>
    <name evidence="3" type="primary">LOC112407984</name>
</gene>
<feature type="compositionally biased region" description="Polar residues" evidence="1">
    <location>
        <begin position="224"/>
        <end position="237"/>
    </location>
</feature>
<dbReference type="InterPro" id="IPR000648">
    <property type="entry name" value="Oxysterol-bd"/>
</dbReference>
<keyword evidence="2" id="KW-1185">Reference proteome</keyword>
<feature type="compositionally biased region" description="Polar residues" evidence="1">
    <location>
        <begin position="193"/>
        <end position="217"/>
    </location>
</feature>